<name>A0A161ZXX7_9GAMM</name>
<protein>
    <submittedName>
        <fullName evidence="2">Uncharacterized protein</fullName>
    </submittedName>
</protein>
<feature type="chain" id="PRO_5007830788" evidence="1">
    <location>
        <begin position="21"/>
        <end position="109"/>
    </location>
</feature>
<organism evidence="2 3">
    <name type="scientific">Pseudoalteromonas luteoviolacea DSM 6061</name>
    <dbReference type="NCBI Taxonomy" id="1365250"/>
    <lineage>
        <taxon>Bacteria</taxon>
        <taxon>Pseudomonadati</taxon>
        <taxon>Pseudomonadota</taxon>
        <taxon>Gammaproteobacteria</taxon>
        <taxon>Alteromonadales</taxon>
        <taxon>Pseudoalteromonadaceae</taxon>
        <taxon>Pseudoalteromonas</taxon>
    </lineage>
</organism>
<dbReference type="AlphaFoldDB" id="A0A161ZXX7"/>
<evidence type="ECO:0000256" key="1">
    <source>
        <dbReference type="SAM" id="SignalP"/>
    </source>
</evidence>
<keyword evidence="1" id="KW-0732">Signal</keyword>
<reference evidence="2 3" key="1">
    <citation type="submission" date="2013-07" db="EMBL/GenBank/DDBJ databases">
        <title>Comparative Genomic and Metabolomic Analysis of Twelve Strains of Pseudoalteromonas luteoviolacea.</title>
        <authorList>
            <person name="Vynne N.G."/>
            <person name="Mansson M."/>
            <person name="Gram L."/>
        </authorList>
    </citation>
    <scope>NUCLEOTIDE SEQUENCE [LARGE SCALE GENOMIC DNA]</scope>
    <source>
        <strain evidence="2 3">DSM 6061</strain>
    </source>
</reference>
<feature type="signal peptide" evidence="1">
    <location>
        <begin position="1"/>
        <end position="20"/>
    </location>
</feature>
<accession>A0A161ZXX7</accession>
<evidence type="ECO:0000313" key="2">
    <source>
        <dbReference type="EMBL" id="KZN38031.1"/>
    </source>
</evidence>
<keyword evidence="3" id="KW-1185">Reference proteome</keyword>
<dbReference type="PATRIC" id="fig|1365250.3.peg.2331"/>
<dbReference type="EMBL" id="AUYB01000102">
    <property type="protein sequence ID" value="KZN38031.1"/>
    <property type="molecule type" value="Genomic_DNA"/>
</dbReference>
<gene>
    <name evidence="2" type="ORF">N475_15500</name>
</gene>
<dbReference type="Proteomes" id="UP000076643">
    <property type="component" value="Unassembled WGS sequence"/>
</dbReference>
<comment type="caution">
    <text evidence="2">The sequence shown here is derived from an EMBL/GenBank/DDBJ whole genome shotgun (WGS) entry which is preliminary data.</text>
</comment>
<evidence type="ECO:0000313" key="3">
    <source>
        <dbReference type="Proteomes" id="UP000076643"/>
    </source>
</evidence>
<dbReference type="RefSeq" id="WP_063365289.1">
    <property type="nucleotide sequence ID" value="NZ_AQHB01000046.1"/>
</dbReference>
<proteinExistence type="predicted"/>
<sequence length="109" mass="11841">MLKKLALAILFLLLSEQAFAYDGWSRGVIKEIRLQAGRILIIQENAANPGNCSNTDYINLHQGDAVHLKNMYSALLTAYATKSNVQLALTGCTGGGTTGYPIISEVWIL</sequence>